<evidence type="ECO:0000313" key="3">
    <source>
        <dbReference type="Proteomes" id="UP001515480"/>
    </source>
</evidence>
<feature type="region of interest" description="Disordered" evidence="1">
    <location>
        <begin position="664"/>
        <end position="689"/>
    </location>
</feature>
<sequence length="689" mass="73354">MSLGLQAVALVLPPHSARPVRLRPQLAIFTAVGMASNDDDFVQQLRQSRAQLNATLLAELEGARRTKEEWMARLEAHREFAEFSEPDGMYELDFDELAELQDGLKNAELRRLSNGLPARGNPLDDEGSILYKLMYDPVDGLRRQVDRKAAAAKLKRRINPIVRPALVLGCACSSYASPMRTARTLVLLGGVLHLLAPAVQLARDARDARTPSPFALSKPSDDRTPPLASASQVLCAQHLLSATASIAVGACLLRAGAILDGFLFLALSRACMLLGLWYWRDLNAALLAPPLLITGKTHPTVAPRLWRLATSGLCIAEASLFLRLFLAGASLPGSATVSQALLIHRLPAPLPACATIATRAVAPRALLSGPLLAASAALSSVAALLPSRHLASAAAAVSLAADASLRAPPFDGAAALSVSAARTPVVAFLTYAMWWVAFPAEGFSRRCWEPCVLPKRPPVRTLSTALLSWLRVARQAPGVVELGEMQRVRSALPTPRPGWEDAATLNDGAGGAFNPVGGAQQDLLLIGMDDLVDEQPESVELLQLLEKDVKGREGLGPSWDRAEINLPPMSKQQAMKFALLNWASSPSEDIQNLTITPIRANETNASAPTDGQPTGARAPIDSAAEETTVLNSRAAAMAAKAAGMVAAVPKGLLPSLESIRRNEQDGTTYALDDEAAAILSEPDPELRDI</sequence>
<comment type="caution">
    <text evidence="2">The sequence shown here is derived from an EMBL/GenBank/DDBJ whole genome shotgun (WGS) entry which is preliminary data.</text>
</comment>
<name>A0AB34K4F3_PRYPA</name>
<dbReference type="EMBL" id="JBGBPQ010000002">
    <property type="protein sequence ID" value="KAL1528017.1"/>
    <property type="molecule type" value="Genomic_DNA"/>
</dbReference>
<evidence type="ECO:0000313" key="2">
    <source>
        <dbReference type="EMBL" id="KAL1528017.1"/>
    </source>
</evidence>
<organism evidence="2 3">
    <name type="scientific">Prymnesium parvum</name>
    <name type="common">Toxic golden alga</name>
    <dbReference type="NCBI Taxonomy" id="97485"/>
    <lineage>
        <taxon>Eukaryota</taxon>
        <taxon>Haptista</taxon>
        <taxon>Haptophyta</taxon>
        <taxon>Prymnesiophyceae</taxon>
        <taxon>Prymnesiales</taxon>
        <taxon>Prymnesiaceae</taxon>
        <taxon>Prymnesium</taxon>
    </lineage>
</organism>
<dbReference type="Proteomes" id="UP001515480">
    <property type="component" value="Unassembled WGS sequence"/>
</dbReference>
<dbReference type="AlphaFoldDB" id="A0AB34K4F3"/>
<protein>
    <submittedName>
        <fullName evidence="2">Uncharacterized protein</fullName>
    </submittedName>
</protein>
<gene>
    <name evidence="2" type="ORF">AB1Y20_009386</name>
</gene>
<proteinExistence type="predicted"/>
<accession>A0AB34K4F3</accession>
<reference evidence="2 3" key="1">
    <citation type="journal article" date="2024" name="Science">
        <title>Giant polyketide synthase enzymes in the biosynthesis of giant marine polyether toxins.</title>
        <authorList>
            <person name="Fallon T.R."/>
            <person name="Shende V.V."/>
            <person name="Wierzbicki I.H."/>
            <person name="Pendleton A.L."/>
            <person name="Watervoot N.F."/>
            <person name="Auber R.P."/>
            <person name="Gonzalez D.J."/>
            <person name="Wisecaver J.H."/>
            <person name="Moore B.S."/>
        </authorList>
    </citation>
    <scope>NUCLEOTIDE SEQUENCE [LARGE SCALE GENOMIC DNA]</scope>
    <source>
        <strain evidence="2 3">12B1</strain>
    </source>
</reference>
<keyword evidence="3" id="KW-1185">Reference proteome</keyword>
<evidence type="ECO:0000256" key="1">
    <source>
        <dbReference type="SAM" id="MobiDB-lite"/>
    </source>
</evidence>